<feature type="transmembrane region" description="Helical" evidence="7">
    <location>
        <begin position="108"/>
        <end position="126"/>
    </location>
</feature>
<keyword evidence="6 9" id="KW-0482">Metalloprotease</keyword>
<dbReference type="RefSeq" id="WP_277410245.1">
    <property type="nucleotide sequence ID" value="NZ_CP114203.1"/>
</dbReference>
<evidence type="ECO:0000256" key="6">
    <source>
        <dbReference type="ARBA" id="ARBA00023049"/>
    </source>
</evidence>
<comment type="cofactor">
    <cofactor evidence="1">
        <name>Zn(2+)</name>
        <dbReference type="ChEBI" id="CHEBI:29105"/>
    </cofactor>
</comment>
<feature type="transmembrane region" description="Helical" evidence="7">
    <location>
        <begin position="32"/>
        <end position="51"/>
    </location>
</feature>
<reference evidence="9 10" key="1">
    <citation type="submission" date="2022-12" db="EMBL/GenBank/DDBJ databases">
        <authorList>
            <person name="Ruckert C."/>
            <person name="Busche T."/>
            <person name="Kalinowski J."/>
            <person name="Wittmann C."/>
        </authorList>
    </citation>
    <scope>NUCLEOTIDE SEQUENCE [LARGE SCALE GENOMIC DNA]</scope>
    <source>
        <strain evidence="9 10">DSM 40276</strain>
    </source>
</reference>
<feature type="transmembrane region" description="Helical" evidence="7">
    <location>
        <begin position="873"/>
        <end position="895"/>
    </location>
</feature>
<evidence type="ECO:0000256" key="3">
    <source>
        <dbReference type="ARBA" id="ARBA00022723"/>
    </source>
</evidence>
<feature type="transmembrane region" description="Helical" evidence="7">
    <location>
        <begin position="455"/>
        <end position="472"/>
    </location>
</feature>
<keyword evidence="7" id="KW-0472">Membrane</keyword>
<keyword evidence="10" id="KW-1185">Reference proteome</keyword>
<keyword evidence="5" id="KW-0862">Zinc</keyword>
<evidence type="ECO:0000313" key="10">
    <source>
        <dbReference type="Proteomes" id="UP001210169"/>
    </source>
</evidence>
<evidence type="ECO:0000256" key="7">
    <source>
        <dbReference type="SAM" id="Phobius"/>
    </source>
</evidence>
<feature type="transmembrane region" description="Helical" evidence="7">
    <location>
        <begin position="548"/>
        <end position="576"/>
    </location>
</feature>
<evidence type="ECO:0000256" key="5">
    <source>
        <dbReference type="ARBA" id="ARBA00022833"/>
    </source>
</evidence>
<evidence type="ECO:0000256" key="1">
    <source>
        <dbReference type="ARBA" id="ARBA00001947"/>
    </source>
</evidence>
<organism evidence="9 10">
    <name type="scientific">Streptomyces nigrescens</name>
    <dbReference type="NCBI Taxonomy" id="1920"/>
    <lineage>
        <taxon>Bacteria</taxon>
        <taxon>Bacillati</taxon>
        <taxon>Actinomycetota</taxon>
        <taxon>Actinomycetes</taxon>
        <taxon>Kitasatosporales</taxon>
        <taxon>Streptomycetaceae</taxon>
        <taxon>Streptomyces</taxon>
    </lineage>
</organism>
<protein>
    <submittedName>
        <fullName evidence="9">M48 family metalloprotease</fullName>
        <ecNumber evidence="9">3.4.24.-</ecNumber>
    </submittedName>
</protein>
<keyword evidence="4 9" id="KW-0378">Hydrolase</keyword>
<feature type="transmembrane region" description="Helical" evidence="7">
    <location>
        <begin position="228"/>
        <end position="249"/>
    </location>
</feature>
<feature type="transmembrane region" description="Helical" evidence="7">
    <location>
        <begin position="269"/>
        <end position="286"/>
    </location>
</feature>
<keyword evidence="3" id="KW-0479">Metal-binding</keyword>
<keyword evidence="7" id="KW-1133">Transmembrane helix</keyword>
<keyword evidence="7" id="KW-0812">Transmembrane</keyword>
<keyword evidence="2" id="KW-0645">Protease</keyword>
<feature type="transmembrane region" description="Helical" evidence="7">
    <location>
        <begin position="915"/>
        <end position="942"/>
    </location>
</feature>
<sequence>MSSAADASSVVGGHAVAGPDRRVLVSGTTLRFGLLALLVATSSVQLLWLAAPQPPVHGVPDARYTCLYAVGENPPWGHFASIRIVTNEARWHAYSACVQQFSTSPWPWVFGGTVLVFAVALLFHWWTPAWKIRRGRLVPVRGGSELAGDLVALTQRAGLVGRVTFVIRPAAVTASGVAFGRWGRSTVCLNAGLVALRQQNPALFRTVVLHELAHVRNRDVDIAYATEALWRAFAVLVLLPYTLLCLVPAELLGNPASAVTLWQQQWDVGVRGLVRPAVLFALVLLARADVLRTRELYADLDAARWGGELPHPGAEGRPARGLPTVLQSAVSLWRTHPSWAQRASALHDPAPLFGAQPVMLFLNALAAMEVVTALYPLSNDTPGPYTWRSAPAWLVAAAITGITGVALWRAVTHAVLTGRPGPSGLVAGCWLGAGLMAGELLTFRSSANGWLPPQPWLLLLLVIAGAVLCWWATRCAELWLVRCRGRSPRWTLLGGLAALLLVFGAWFTLWDRVGSLYLLDLASPGDAARMEQVLGTTPDSLGAGQLQAIFPVLGVALQFVVSAPLTALGGAVLWLYPLLAWARRPVTGVPAWVRSALGGAVGSWRTAPEIPPLRWVLSQGMVGGALAVCSLTALAWWLHPGHPRSGGATWIMVVALLTAFAISTIAALTAALVYRRAPAHRLPVALVAAGITILVGMCGAIVLLGTDGCVRQRSLFVENCGWVTAPLWGLIHSITALVLGIGFYPALFAALAGAGLWQRWLEPWRARRKASERPPTASPHLPNPPAAACHFPTPSPALPPPTRTVGRAAAHLLGSGLLCLLGVLAARGVLHATRPDHLPFPWIQHTQEAVALGLLVTFLLVWWAAARRYRPAAALAVAAGGLLLGLAAAFVLQAADGCSGNPSTLTRTCRWRPGTSWFLTSSVLLPTVAALVTWALALVALLRPCLVWWRQRRTGRQAPYPFPRPLWQHRTVIGVVCAVSLTALGGLPPASDSPASAPVAPPPTLAAVGPRPNDIDVAVWWVNVGSPLTHSLDTSREGVVTSMREFSRRVDSASLKALGRACERWATNALRAQSARPAPNPALANAWRQAARSARDGGTLCRRSIDRLDTDAFDTAMADIVQQLSHTGTFYRLLAPFLRRMTWTSLPGDEHVRKH</sequence>
<dbReference type="Proteomes" id="UP001210169">
    <property type="component" value="Chromosome"/>
</dbReference>
<dbReference type="GeneID" id="301329236"/>
<feature type="transmembrane region" description="Helical" evidence="7">
    <location>
        <begin position="615"/>
        <end position="638"/>
    </location>
</feature>
<evidence type="ECO:0000259" key="8">
    <source>
        <dbReference type="Pfam" id="PF01435"/>
    </source>
</evidence>
<feature type="transmembrane region" description="Helical" evidence="7">
    <location>
        <begin position="390"/>
        <end position="411"/>
    </location>
</feature>
<name>A0ABY7ITR6_STRNI</name>
<feature type="transmembrane region" description="Helical" evidence="7">
    <location>
        <begin position="725"/>
        <end position="757"/>
    </location>
</feature>
<evidence type="ECO:0000313" key="9">
    <source>
        <dbReference type="EMBL" id="WAU02065.1"/>
    </source>
</evidence>
<dbReference type="InterPro" id="IPR001915">
    <property type="entry name" value="Peptidase_M48"/>
</dbReference>
<gene>
    <name evidence="9" type="ORF">STRNI_000015</name>
</gene>
<feature type="transmembrane region" description="Helical" evidence="7">
    <location>
        <begin position="423"/>
        <end position="443"/>
    </location>
</feature>
<accession>A0ABY7ITR6</accession>
<feature type="transmembrane region" description="Helical" evidence="7">
    <location>
        <begin position="808"/>
        <end position="829"/>
    </location>
</feature>
<dbReference type="EMBL" id="CP114203">
    <property type="protein sequence ID" value="WAU02065.1"/>
    <property type="molecule type" value="Genomic_DNA"/>
</dbReference>
<feature type="transmembrane region" description="Helical" evidence="7">
    <location>
        <begin position="686"/>
        <end position="705"/>
    </location>
</feature>
<evidence type="ECO:0000256" key="2">
    <source>
        <dbReference type="ARBA" id="ARBA00022670"/>
    </source>
</evidence>
<evidence type="ECO:0000256" key="4">
    <source>
        <dbReference type="ARBA" id="ARBA00022801"/>
    </source>
</evidence>
<dbReference type="GO" id="GO:0008237">
    <property type="term" value="F:metallopeptidase activity"/>
    <property type="evidence" value="ECO:0007669"/>
    <property type="project" value="UniProtKB-KW"/>
</dbReference>
<feature type="domain" description="Peptidase M48" evidence="8">
    <location>
        <begin position="178"/>
        <end position="348"/>
    </location>
</feature>
<feature type="transmembrane region" description="Helical" evidence="7">
    <location>
        <begin position="492"/>
        <end position="510"/>
    </location>
</feature>
<feature type="transmembrane region" description="Helical" evidence="7">
    <location>
        <begin position="849"/>
        <end position="866"/>
    </location>
</feature>
<dbReference type="EC" id="3.4.24.-" evidence="9"/>
<feature type="transmembrane region" description="Helical" evidence="7">
    <location>
        <begin position="650"/>
        <end position="674"/>
    </location>
</feature>
<dbReference type="Pfam" id="PF01435">
    <property type="entry name" value="Peptidase_M48"/>
    <property type="match status" value="1"/>
</dbReference>
<proteinExistence type="predicted"/>
<feature type="transmembrane region" description="Helical" evidence="7">
    <location>
        <begin position="358"/>
        <end position="378"/>
    </location>
</feature>